<dbReference type="Gene3D" id="3.30.160.60">
    <property type="entry name" value="Classic Zinc Finger"/>
    <property type="match status" value="1"/>
</dbReference>
<dbReference type="InterPro" id="IPR001298">
    <property type="entry name" value="Filamin/ABP280_rpt"/>
</dbReference>
<keyword evidence="5" id="KW-0677">Repeat</keyword>
<evidence type="ECO:0000256" key="9">
    <source>
        <dbReference type="SAM" id="MobiDB-lite"/>
    </source>
</evidence>
<sequence>MKRLCNWHTPKMSYTMTKRAQTVEYRYAKKVTVAARRIFNMATSDIPVLRQMDKQFLNCGICQERYRNPKVLPCLHTFCECCLSSYIPAESLSVTCPICRQQSILPQEGVSALQNNFLINNLVEAQESTHTCSICNNDKRAMSKCLDCCDFLCEECTNNHNNQQQNGEMNGEIDDIQKPHRVVSLNELAMSDNPENEESSLSCPNHVGGILQYYCSSCETAVCETCTRLEHVSHETTLLKDAIEEQKVNLQELMERAQATAPSIKQAVTLVSEVVESLQAKCKQTEEQINDIFDQISQMLTERRSTLLSELELTHNAKQQTLMEQKEMLENVLTNIYKSCEVTDNALKHGNETEILLVKKEVAEKLSEIVSPDIQVMPEENDCLIFEDIELKHLQGNLNRLGGIRTNSVVSFETTATGDGLRSCAVGRNTLITVTTKDRHGNLIKVGGTPVTATITMAKGQSIIPQVIDNANGTYDLIYLVPEEGKHELDIRTYNQPIKGSPFKFKATQETSDNMDRPSSSKIPKTSPVKQKGTKRPPSSISRGSNRKSNPIEDDLIFRAGVKGRNKGEFTNPQGVCSTSDNKIIVADSNNQFVQVFNDKGDCKLKFGKRGRNPGEMQRPTGVAISKNGNYIVADYDNKWVSIYSPEGKYINKIGAGKLLGPKGVTIDNNGHIIVVDNKASCVCIFQSNGKFIKKFGSRGNEEHNFAGPHFVAVNTQNDIIVSDFHNHCIKVFDSEGEFLFSFGSNGVGNGQFNAPTGVAVDSLGNILVADWGNSRIQVFDSQGSFLSYINTHADPLYGPQGLALLENGNIVVSDSGNHCFKMYRYLQ</sequence>
<dbReference type="CDD" id="cd20482">
    <property type="entry name" value="CC_brat-like"/>
    <property type="match status" value="1"/>
</dbReference>
<dbReference type="InterPro" id="IPR050952">
    <property type="entry name" value="TRIM-NHL_E3_ligases"/>
</dbReference>
<dbReference type="InterPro" id="IPR011042">
    <property type="entry name" value="6-blade_b-propeller_TolB-like"/>
</dbReference>
<dbReference type="PROSITE" id="PS00518">
    <property type="entry name" value="ZF_RING_1"/>
    <property type="match status" value="1"/>
</dbReference>
<protein>
    <recommendedName>
        <fullName evidence="12">Tripartite motif-containing protein 2-like</fullName>
    </recommendedName>
</protein>
<dbReference type="Pfam" id="PF00097">
    <property type="entry name" value="zf-C3HC4"/>
    <property type="match status" value="1"/>
</dbReference>
<dbReference type="InterPro" id="IPR013783">
    <property type="entry name" value="Ig-like_fold"/>
</dbReference>
<evidence type="ECO:0000256" key="1">
    <source>
        <dbReference type="ARBA" id="ARBA00008518"/>
    </source>
</evidence>
<evidence type="ECO:0000256" key="5">
    <source>
        <dbReference type="ARBA" id="ARBA00022737"/>
    </source>
</evidence>
<dbReference type="GO" id="GO:0043161">
    <property type="term" value="P:proteasome-mediated ubiquitin-dependent protein catabolic process"/>
    <property type="evidence" value="ECO:0007669"/>
    <property type="project" value="TreeGrafter"/>
</dbReference>
<dbReference type="SMART" id="SM00557">
    <property type="entry name" value="IG_FLMN"/>
    <property type="match status" value="1"/>
</dbReference>
<name>A0A8J1XK14_OWEFU</name>
<dbReference type="InterPro" id="IPR018957">
    <property type="entry name" value="Znf_C3HC4_RING-type"/>
</dbReference>
<keyword evidence="4" id="KW-0479">Metal-binding</keyword>
<proteinExistence type="inferred from homology"/>
<keyword evidence="8" id="KW-0175">Coiled coil</keyword>
<dbReference type="GO" id="GO:0000209">
    <property type="term" value="P:protein polyubiquitination"/>
    <property type="evidence" value="ECO:0007669"/>
    <property type="project" value="TreeGrafter"/>
</dbReference>
<dbReference type="PROSITE" id="PS50089">
    <property type="entry name" value="ZF_RING_2"/>
    <property type="match status" value="1"/>
</dbReference>
<dbReference type="Pfam" id="PF00643">
    <property type="entry name" value="zf-B_box"/>
    <property type="match status" value="1"/>
</dbReference>
<dbReference type="InterPro" id="IPR014756">
    <property type="entry name" value="Ig_E-set"/>
</dbReference>
<dbReference type="InterPro" id="IPR000315">
    <property type="entry name" value="Znf_B-box"/>
</dbReference>
<dbReference type="SUPFAM" id="SSF81296">
    <property type="entry name" value="E set domains"/>
    <property type="match status" value="1"/>
</dbReference>
<organism evidence="10 11">
    <name type="scientific">Owenia fusiformis</name>
    <name type="common">Polychaete worm</name>
    <dbReference type="NCBI Taxonomy" id="6347"/>
    <lineage>
        <taxon>Eukaryota</taxon>
        <taxon>Metazoa</taxon>
        <taxon>Spiralia</taxon>
        <taxon>Lophotrochozoa</taxon>
        <taxon>Annelida</taxon>
        <taxon>Polychaeta</taxon>
        <taxon>Sedentaria</taxon>
        <taxon>Canalipalpata</taxon>
        <taxon>Sabellida</taxon>
        <taxon>Oweniida</taxon>
        <taxon>Oweniidae</taxon>
        <taxon>Owenia</taxon>
    </lineage>
</organism>
<dbReference type="InterPro" id="IPR057750">
    <property type="entry name" value="TRIM2/3_C"/>
</dbReference>
<feature type="coiled-coil region" evidence="8">
    <location>
        <begin position="236"/>
        <end position="295"/>
    </location>
</feature>
<dbReference type="FunFam" id="2.120.10.30:FF:000004">
    <property type="entry name" value="Tripartite motif containing 2"/>
    <property type="match status" value="1"/>
</dbReference>
<comment type="similarity">
    <text evidence="1">Belongs to the TRIM/RBCC family.</text>
</comment>
<dbReference type="SUPFAM" id="SSF57850">
    <property type="entry name" value="RING/U-box"/>
    <property type="match status" value="1"/>
</dbReference>
<dbReference type="Gene3D" id="2.60.40.10">
    <property type="entry name" value="Immunoglobulins"/>
    <property type="match status" value="1"/>
</dbReference>
<gene>
    <name evidence="10" type="ORF">OFUS_LOCUS4732</name>
</gene>
<evidence type="ECO:0000256" key="7">
    <source>
        <dbReference type="ARBA" id="ARBA00022833"/>
    </source>
</evidence>
<reference evidence="10" key="1">
    <citation type="submission" date="2022-03" db="EMBL/GenBank/DDBJ databases">
        <authorList>
            <person name="Martin C."/>
        </authorList>
    </citation>
    <scope>NUCLEOTIDE SEQUENCE</scope>
</reference>
<keyword evidence="6" id="KW-0863">Zinc-finger</keyword>
<dbReference type="InterPro" id="IPR001258">
    <property type="entry name" value="NHL_repeat"/>
</dbReference>
<dbReference type="CDD" id="cd19757">
    <property type="entry name" value="Bbox1"/>
    <property type="match status" value="1"/>
</dbReference>
<dbReference type="SMART" id="SM00336">
    <property type="entry name" value="BBOX"/>
    <property type="match status" value="1"/>
</dbReference>
<dbReference type="Proteomes" id="UP000749559">
    <property type="component" value="Unassembled WGS sequence"/>
</dbReference>
<evidence type="ECO:0000256" key="3">
    <source>
        <dbReference type="ARBA" id="ARBA00022679"/>
    </source>
</evidence>
<dbReference type="AlphaFoldDB" id="A0A8J1XK14"/>
<accession>A0A8J1XK14</accession>
<dbReference type="Gene3D" id="2.120.10.30">
    <property type="entry name" value="TolB, C-terminal domain"/>
    <property type="match status" value="2"/>
</dbReference>
<evidence type="ECO:0000256" key="4">
    <source>
        <dbReference type="ARBA" id="ARBA00022723"/>
    </source>
</evidence>
<dbReference type="SMART" id="SM00502">
    <property type="entry name" value="BBC"/>
    <property type="match status" value="1"/>
</dbReference>
<dbReference type="FunFam" id="3.30.40.10:FF:000032">
    <property type="entry name" value="Tripartite motif containing 2"/>
    <property type="match status" value="1"/>
</dbReference>
<dbReference type="InterPro" id="IPR017907">
    <property type="entry name" value="Znf_RING_CS"/>
</dbReference>
<dbReference type="PROSITE" id="PS50194">
    <property type="entry name" value="FILAMIN_REPEAT"/>
    <property type="match status" value="1"/>
</dbReference>
<dbReference type="Pfam" id="PF01436">
    <property type="entry name" value="NHL"/>
    <property type="match status" value="6"/>
</dbReference>
<evidence type="ECO:0000256" key="2">
    <source>
        <dbReference type="ARBA" id="ARBA00022553"/>
    </source>
</evidence>
<dbReference type="InterPro" id="IPR003649">
    <property type="entry name" value="Bbox_C"/>
</dbReference>
<dbReference type="SUPFAM" id="SSF57845">
    <property type="entry name" value="B-box zinc-binding domain"/>
    <property type="match status" value="1"/>
</dbReference>
<dbReference type="GO" id="GO:0008270">
    <property type="term" value="F:zinc ion binding"/>
    <property type="evidence" value="ECO:0007669"/>
    <property type="project" value="UniProtKB-KW"/>
</dbReference>
<dbReference type="CDD" id="cd14960">
    <property type="entry name" value="NHL_TRIM2_like"/>
    <property type="match status" value="1"/>
</dbReference>
<dbReference type="SMART" id="SM00184">
    <property type="entry name" value="RING"/>
    <property type="match status" value="2"/>
</dbReference>
<feature type="compositionally biased region" description="Polar residues" evidence="9">
    <location>
        <begin position="537"/>
        <end position="549"/>
    </location>
</feature>
<dbReference type="Gene3D" id="3.30.40.10">
    <property type="entry name" value="Zinc/RING finger domain, C3HC4 (zinc finger)"/>
    <property type="match status" value="1"/>
</dbReference>
<dbReference type="PANTHER" id="PTHR24104:SF57">
    <property type="entry name" value="BEE-MILK PROTEIN"/>
    <property type="match status" value="1"/>
</dbReference>
<evidence type="ECO:0000256" key="6">
    <source>
        <dbReference type="ARBA" id="ARBA00022771"/>
    </source>
</evidence>
<evidence type="ECO:0000313" key="10">
    <source>
        <dbReference type="EMBL" id="CAH1777732.1"/>
    </source>
</evidence>
<feature type="compositionally biased region" description="Polar residues" evidence="9">
    <location>
        <begin position="508"/>
        <end position="524"/>
    </location>
</feature>
<dbReference type="PROSITE" id="PS51125">
    <property type="entry name" value="NHL"/>
    <property type="match status" value="6"/>
</dbReference>
<dbReference type="PROSITE" id="PS50119">
    <property type="entry name" value="ZF_BBOX"/>
    <property type="match status" value="1"/>
</dbReference>
<keyword evidence="11" id="KW-1185">Reference proteome</keyword>
<keyword evidence="7" id="KW-0862">Zinc</keyword>
<keyword evidence="3" id="KW-0808">Transferase</keyword>
<dbReference type="SUPFAM" id="SSF101898">
    <property type="entry name" value="NHL repeat"/>
    <property type="match status" value="1"/>
</dbReference>
<dbReference type="InterPro" id="IPR001841">
    <property type="entry name" value="Znf_RING"/>
</dbReference>
<comment type="caution">
    <text evidence="10">The sequence shown here is derived from an EMBL/GenBank/DDBJ whole genome shotgun (WGS) entry which is preliminary data.</text>
</comment>
<dbReference type="GO" id="GO:0061630">
    <property type="term" value="F:ubiquitin protein ligase activity"/>
    <property type="evidence" value="ECO:0007669"/>
    <property type="project" value="TreeGrafter"/>
</dbReference>
<dbReference type="EMBL" id="CAIIXF020000002">
    <property type="protein sequence ID" value="CAH1777732.1"/>
    <property type="molecule type" value="Genomic_DNA"/>
</dbReference>
<dbReference type="Pfam" id="PF00630">
    <property type="entry name" value="Filamin"/>
    <property type="match status" value="1"/>
</dbReference>
<dbReference type="InterPro" id="IPR013083">
    <property type="entry name" value="Znf_RING/FYVE/PHD"/>
</dbReference>
<dbReference type="PANTHER" id="PTHR24104">
    <property type="entry name" value="E3 UBIQUITIN-PROTEIN LIGASE NHLRC1-RELATED"/>
    <property type="match status" value="1"/>
</dbReference>
<evidence type="ECO:0008006" key="12">
    <source>
        <dbReference type="Google" id="ProtNLM"/>
    </source>
</evidence>
<evidence type="ECO:0000313" key="11">
    <source>
        <dbReference type="Proteomes" id="UP000749559"/>
    </source>
</evidence>
<evidence type="ECO:0000256" key="8">
    <source>
        <dbReference type="SAM" id="Coils"/>
    </source>
</evidence>
<dbReference type="OrthoDB" id="27136at2759"/>
<feature type="region of interest" description="Disordered" evidence="9">
    <location>
        <begin position="500"/>
        <end position="555"/>
    </location>
</feature>
<keyword evidence="2" id="KW-0597">Phosphoprotein</keyword>
<dbReference type="InterPro" id="IPR017868">
    <property type="entry name" value="Filamin/ABP280_repeat-like"/>
</dbReference>